<dbReference type="GO" id="GO:0032875">
    <property type="term" value="P:regulation of DNA endoreduplication"/>
    <property type="evidence" value="ECO:0007669"/>
    <property type="project" value="InterPro"/>
</dbReference>
<dbReference type="PANTHER" id="PTHR33142">
    <property type="entry name" value="CYCLIN-DEPENDENT PROTEIN KINASE INHIBITOR SMR13"/>
    <property type="match status" value="1"/>
</dbReference>
<gene>
    <name evidence="4" type="ORF">VNO77_19298</name>
</gene>
<dbReference type="PANTHER" id="PTHR33142:SF65">
    <property type="entry name" value="CYCLIN-DEPENDENT PROTEIN KINASE INHIBITOR SMR2-LIKE"/>
    <property type="match status" value="1"/>
</dbReference>
<organism evidence="4 5">
    <name type="scientific">Canavalia gladiata</name>
    <name type="common">Sword bean</name>
    <name type="synonym">Dolichos gladiatus</name>
    <dbReference type="NCBI Taxonomy" id="3824"/>
    <lineage>
        <taxon>Eukaryota</taxon>
        <taxon>Viridiplantae</taxon>
        <taxon>Streptophyta</taxon>
        <taxon>Embryophyta</taxon>
        <taxon>Tracheophyta</taxon>
        <taxon>Spermatophyta</taxon>
        <taxon>Magnoliopsida</taxon>
        <taxon>eudicotyledons</taxon>
        <taxon>Gunneridae</taxon>
        <taxon>Pentapetalae</taxon>
        <taxon>rosids</taxon>
        <taxon>fabids</taxon>
        <taxon>Fabales</taxon>
        <taxon>Fabaceae</taxon>
        <taxon>Papilionoideae</taxon>
        <taxon>50 kb inversion clade</taxon>
        <taxon>NPAAA clade</taxon>
        <taxon>indigoferoid/millettioid clade</taxon>
        <taxon>Phaseoleae</taxon>
        <taxon>Canavalia</taxon>
    </lineage>
</organism>
<evidence type="ECO:0000256" key="2">
    <source>
        <dbReference type="ARBA" id="ARBA00023306"/>
    </source>
</evidence>
<keyword evidence="1" id="KW-0649">Protein kinase inhibitor</keyword>
<keyword evidence="5" id="KW-1185">Reference proteome</keyword>
<accession>A0AAN9QPH0</accession>
<name>A0AAN9QPH0_CANGL</name>
<proteinExistence type="predicted"/>
<reference evidence="4 5" key="1">
    <citation type="submission" date="2024-01" db="EMBL/GenBank/DDBJ databases">
        <title>The genomes of 5 underutilized Papilionoideae crops provide insights into root nodulation and disease resistanc.</title>
        <authorList>
            <person name="Jiang F."/>
        </authorList>
    </citation>
    <scope>NUCLEOTIDE SEQUENCE [LARGE SCALE GENOMIC DNA]</scope>
    <source>
        <strain evidence="4">LVBAO_FW01</strain>
        <tissue evidence="4">Leaves</tissue>
    </source>
</reference>
<feature type="compositionally biased region" description="Basic and acidic residues" evidence="3">
    <location>
        <begin position="79"/>
        <end position="92"/>
    </location>
</feature>
<evidence type="ECO:0000313" key="5">
    <source>
        <dbReference type="Proteomes" id="UP001367508"/>
    </source>
</evidence>
<sequence>MHSKTEHKFLSSMSKDPEVFLTKDDKEDLCNFDEIMKKRHTLKFQSDESIETISTSSKSQYSQDNNNEEICRIIAPKQGDSESSREKLKMEDKEEEEDDDDEEEEEDGFKTPTSLDHRISVATQCPPAPRKIKPSLKRKGSYNYNQCHCRNPPLDLSKEVELLLFPTLHFNPLSDSQQRTKKVRREEHK</sequence>
<dbReference type="Proteomes" id="UP001367508">
    <property type="component" value="Unassembled WGS sequence"/>
</dbReference>
<feature type="compositionally biased region" description="Acidic residues" evidence="3">
    <location>
        <begin position="93"/>
        <end position="107"/>
    </location>
</feature>
<dbReference type="EMBL" id="JAYMYQ010000004">
    <property type="protein sequence ID" value="KAK7338673.1"/>
    <property type="molecule type" value="Genomic_DNA"/>
</dbReference>
<evidence type="ECO:0000256" key="1">
    <source>
        <dbReference type="ARBA" id="ARBA00023013"/>
    </source>
</evidence>
<dbReference type="GO" id="GO:0005634">
    <property type="term" value="C:nucleus"/>
    <property type="evidence" value="ECO:0007669"/>
    <property type="project" value="TreeGrafter"/>
</dbReference>
<dbReference type="AlphaFoldDB" id="A0AAN9QPH0"/>
<feature type="region of interest" description="Disordered" evidence="3">
    <location>
        <begin position="43"/>
        <end position="137"/>
    </location>
</feature>
<comment type="caution">
    <text evidence="4">The sequence shown here is derived from an EMBL/GenBank/DDBJ whole genome shotgun (WGS) entry which is preliminary data.</text>
</comment>
<dbReference type="GO" id="GO:0004860">
    <property type="term" value="F:protein kinase inhibitor activity"/>
    <property type="evidence" value="ECO:0007669"/>
    <property type="project" value="UniProtKB-KW"/>
</dbReference>
<dbReference type="InterPro" id="IPR040389">
    <property type="entry name" value="SMR"/>
</dbReference>
<keyword evidence="2" id="KW-0131">Cell cycle</keyword>
<evidence type="ECO:0000313" key="4">
    <source>
        <dbReference type="EMBL" id="KAK7338673.1"/>
    </source>
</evidence>
<protein>
    <submittedName>
        <fullName evidence="4">Uncharacterized protein</fullName>
    </submittedName>
</protein>
<evidence type="ECO:0000256" key="3">
    <source>
        <dbReference type="SAM" id="MobiDB-lite"/>
    </source>
</evidence>